<evidence type="ECO:0000313" key="4">
    <source>
        <dbReference type="EMBL" id="RSH80549.1"/>
    </source>
</evidence>
<accession>A0A427XNR0</accession>
<evidence type="ECO:0000313" key="5">
    <source>
        <dbReference type="Proteomes" id="UP000279236"/>
    </source>
</evidence>
<dbReference type="PANTHER" id="PTHR11937">
    <property type="entry name" value="ACTIN"/>
    <property type="match status" value="1"/>
</dbReference>
<comment type="caution">
    <text evidence="4">The sequence shown here is derived from an EMBL/GenBank/DDBJ whole genome shotgun (WGS) entry which is preliminary data.</text>
</comment>
<dbReference type="CDD" id="cd10211">
    <property type="entry name" value="ASKHA_NBD_Arp5"/>
    <property type="match status" value="1"/>
</dbReference>
<feature type="coiled-coil region" evidence="2">
    <location>
        <begin position="292"/>
        <end position="319"/>
    </location>
</feature>
<feature type="region of interest" description="Disordered" evidence="3">
    <location>
        <begin position="380"/>
        <end position="415"/>
    </location>
</feature>
<feature type="compositionally biased region" description="Basic and acidic residues" evidence="3">
    <location>
        <begin position="434"/>
        <end position="454"/>
    </location>
</feature>
<feature type="region of interest" description="Disordered" evidence="3">
    <location>
        <begin position="475"/>
        <end position="538"/>
    </location>
</feature>
<evidence type="ECO:0000256" key="1">
    <source>
        <dbReference type="RuleBase" id="RU000487"/>
    </source>
</evidence>
<dbReference type="EMBL" id="RSCE01000008">
    <property type="protein sequence ID" value="RSH80549.1"/>
    <property type="molecule type" value="Genomic_DNA"/>
</dbReference>
<dbReference type="SMART" id="SM00268">
    <property type="entry name" value="ACTIN"/>
    <property type="match status" value="1"/>
</dbReference>
<feature type="region of interest" description="Disordered" evidence="3">
    <location>
        <begin position="1"/>
        <end position="34"/>
    </location>
</feature>
<dbReference type="Gene3D" id="3.30.420.40">
    <property type="match status" value="2"/>
</dbReference>
<dbReference type="InterPro" id="IPR004000">
    <property type="entry name" value="Actin"/>
</dbReference>
<dbReference type="FunFam" id="3.30.420.40:FF:000058">
    <property type="entry name" value="Putative actin-related protein 5"/>
    <property type="match status" value="1"/>
</dbReference>
<protein>
    <submittedName>
        <fullName evidence="4">Actin-protein 5</fullName>
    </submittedName>
</protein>
<gene>
    <name evidence="4" type="primary">ARP5</name>
    <name evidence="4" type="ORF">EHS24_009131</name>
</gene>
<keyword evidence="2" id="KW-0175">Coiled coil</keyword>
<evidence type="ECO:0000256" key="2">
    <source>
        <dbReference type="SAM" id="Coils"/>
    </source>
</evidence>
<proteinExistence type="inferred from homology"/>
<evidence type="ECO:0000256" key="3">
    <source>
        <dbReference type="SAM" id="MobiDB-lite"/>
    </source>
</evidence>
<feature type="region of interest" description="Disordered" evidence="3">
    <location>
        <begin position="434"/>
        <end position="456"/>
    </location>
</feature>
<comment type="similarity">
    <text evidence="1">Belongs to the actin family.</text>
</comment>
<dbReference type="SUPFAM" id="SSF53067">
    <property type="entry name" value="Actin-like ATPase domain"/>
    <property type="match status" value="2"/>
</dbReference>
<dbReference type="STRING" id="105984.A0A427XNR0"/>
<reference evidence="4 5" key="1">
    <citation type="submission" date="2018-11" db="EMBL/GenBank/DDBJ databases">
        <title>Genome sequence of Apiotrichum porosum DSM 27194.</title>
        <authorList>
            <person name="Aliyu H."/>
            <person name="Gorte O."/>
            <person name="Ochsenreither K."/>
        </authorList>
    </citation>
    <scope>NUCLEOTIDE SEQUENCE [LARGE SCALE GENOMIC DNA]</scope>
    <source>
        <strain evidence="4 5">DSM 27194</strain>
    </source>
</reference>
<dbReference type="GeneID" id="39593674"/>
<feature type="compositionally biased region" description="Low complexity" evidence="3">
    <location>
        <begin position="1"/>
        <end position="16"/>
    </location>
</feature>
<dbReference type="OrthoDB" id="7340501at2759"/>
<dbReference type="RefSeq" id="XP_028475496.1">
    <property type="nucleotide sequence ID" value="XM_028624424.1"/>
</dbReference>
<dbReference type="InterPro" id="IPR043129">
    <property type="entry name" value="ATPase_NBD"/>
</dbReference>
<dbReference type="Proteomes" id="UP000279236">
    <property type="component" value="Unassembled WGS sequence"/>
</dbReference>
<dbReference type="Pfam" id="PF00022">
    <property type="entry name" value="Actin"/>
    <property type="match status" value="2"/>
</dbReference>
<organism evidence="4 5">
    <name type="scientific">Apiotrichum porosum</name>
    <dbReference type="NCBI Taxonomy" id="105984"/>
    <lineage>
        <taxon>Eukaryota</taxon>
        <taxon>Fungi</taxon>
        <taxon>Dikarya</taxon>
        <taxon>Basidiomycota</taxon>
        <taxon>Agaricomycotina</taxon>
        <taxon>Tremellomycetes</taxon>
        <taxon>Trichosporonales</taxon>
        <taxon>Trichosporonaceae</taxon>
        <taxon>Apiotrichum</taxon>
    </lineage>
</organism>
<keyword evidence="5" id="KW-1185">Reference proteome</keyword>
<name>A0A427XNR0_9TREE</name>
<sequence>MDSAKAASASSSSSPARENAVNVPETERFTGEPQAPYDYHSLDGRDPVICIDNGSHSWRAGFSTMDSPYIDRPNIVSRYRERKLGRNTLLFGNDVEVDANSRSQSRTMFDGDMLIHGDLMECALDFTFLTLGIDSNRIEQPIVMTERLANPLFTRAMTSELLFELYGAPEVTYGIDSLFAFSRHKHRDGLSIHMGHNASTVIPVVDGKGVLTRAKRIPWGGSQSADLLLKLAQLKYPSFPLKVTQSQATFMYHETCYFASDYDEELRSLANPATMEAKTMVVQFPYNQPEVVEKTEEEIAAQLERRKEQGRRLQEMQAKQRAEKLAAKVAELDEYKMLVAERGSLKKADWVQRISDTTPFETEAELEAWIKKTELEVRRKQKREMGEEPEPEEEPSFPLADRPDEELTEEEIKEKRRQRLMKAGWEARVKVREEKRKERERLEELQRLDDEERVNNLPGWSAKLKVEHVSVIERMKERKKRRAQLGDRKSAAAQNRMKSIASLAAEGSSGKKRKKGDEGAYTGKLGSSNDAEKDDGFGRDDSDWAVYREIVAEDDSEAEEDDLAQLQTIESKLLEHDPHFTDDHTLEGQVRVKNALLNAFTRGDALGRYDPDNIHQNYQIHLNVERIRVPETWFQPSMFGVDSAGLGEVAGWLLNGFDEDVRARLMQCVVLSGGSTKLPNLLPRMRNTLTPVLPFRTPLKIYGALNNADPRLETWRGMAEWASTSEGKAARVTRAEYDEYGGEWVKEYAWGNAAP</sequence>
<dbReference type="AlphaFoldDB" id="A0A427XNR0"/>